<evidence type="ECO:0000313" key="4">
    <source>
        <dbReference type="Proteomes" id="UP000765509"/>
    </source>
</evidence>
<comment type="caution">
    <text evidence="3">The sequence shown here is derived from an EMBL/GenBank/DDBJ whole genome shotgun (WGS) entry which is preliminary data.</text>
</comment>
<gene>
    <name evidence="3" type="ORF">O181_009748</name>
</gene>
<dbReference type="Gene3D" id="1.10.340.70">
    <property type="match status" value="1"/>
</dbReference>
<dbReference type="PANTHER" id="PTHR37984:SF5">
    <property type="entry name" value="PROTEIN NYNRIN-LIKE"/>
    <property type="match status" value="1"/>
</dbReference>
<reference evidence="3" key="1">
    <citation type="submission" date="2021-03" db="EMBL/GenBank/DDBJ databases">
        <title>Draft genome sequence of rust myrtle Austropuccinia psidii MF-1, a brazilian biotype.</title>
        <authorList>
            <person name="Quecine M.C."/>
            <person name="Pachon D.M.R."/>
            <person name="Bonatelli M.L."/>
            <person name="Correr F.H."/>
            <person name="Franceschini L.M."/>
            <person name="Leite T.F."/>
            <person name="Margarido G.R.A."/>
            <person name="Almeida C.A."/>
            <person name="Ferrarezi J.A."/>
            <person name="Labate C.A."/>
        </authorList>
    </citation>
    <scope>NUCLEOTIDE SEQUENCE</scope>
    <source>
        <strain evidence="3">MF-1</strain>
    </source>
</reference>
<dbReference type="EMBL" id="AVOT02002340">
    <property type="protein sequence ID" value="MBW0470033.1"/>
    <property type="molecule type" value="Genomic_DNA"/>
</dbReference>
<evidence type="ECO:0000259" key="2">
    <source>
        <dbReference type="Pfam" id="PF17921"/>
    </source>
</evidence>
<protein>
    <recommendedName>
        <fullName evidence="2">Integrase zinc-binding domain-containing protein</fullName>
    </recommendedName>
</protein>
<dbReference type="AlphaFoldDB" id="A0A9Q3GJQ5"/>
<feature type="region of interest" description="Disordered" evidence="1">
    <location>
        <begin position="160"/>
        <end position="190"/>
    </location>
</feature>
<feature type="region of interest" description="Disordered" evidence="1">
    <location>
        <begin position="60"/>
        <end position="84"/>
    </location>
</feature>
<dbReference type="Proteomes" id="UP000765509">
    <property type="component" value="Unassembled WGS sequence"/>
</dbReference>
<evidence type="ECO:0000256" key="1">
    <source>
        <dbReference type="SAM" id="MobiDB-lite"/>
    </source>
</evidence>
<dbReference type="Pfam" id="PF17921">
    <property type="entry name" value="Integrase_H2C2"/>
    <property type="match status" value="1"/>
</dbReference>
<dbReference type="PANTHER" id="PTHR37984">
    <property type="entry name" value="PROTEIN CBG26694"/>
    <property type="match status" value="1"/>
</dbReference>
<proteinExistence type="predicted"/>
<dbReference type="InterPro" id="IPR041588">
    <property type="entry name" value="Integrase_H2C2"/>
</dbReference>
<name>A0A9Q3GJQ5_9BASI</name>
<organism evidence="3 4">
    <name type="scientific">Austropuccinia psidii MF-1</name>
    <dbReference type="NCBI Taxonomy" id="1389203"/>
    <lineage>
        <taxon>Eukaryota</taxon>
        <taxon>Fungi</taxon>
        <taxon>Dikarya</taxon>
        <taxon>Basidiomycota</taxon>
        <taxon>Pucciniomycotina</taxon>
        <taxon>Pucciniomycetes</taxon>
        <taxon>Pucciniales</taxon>
        <taxon>Sphaerophragmiaceae</taxon>
        <taxon>Austropuccinia</taxon>
    </lineage>
</organism>
<sequence>MFKKLQTVLWVQHFELQVDAKASIQMINSPCLPNAPMTRWVAFIQLFSFELVHKPGKTITMPDGLSRRPQSEDEEKEKSDFDEEEQWMKTHPGFGVKHNNKIRFSGIKIPSKQKGFWKRMEEYLDTLKSPFGSKEDDFKKTIRKSSNFFLEEGQLKRRNKPNPQVVLSSQSSQRRILKSSHEKMGHRGESETYRRVKEIFWWEGMKKMVKNGSNLVNHVRREVIITKTRKEESHSPQHYLKESV</sequence>
<feature type="domain" description="Integrase zinc-binding" evidence="2">
    <location>
        <begin position="170"/>
        <end position="211"/>
    </location>
</feature>
<feature type="compositionally biased region" description="Basic and acidic residues" evidence="1">
    <location>
        <begin position="179"/>
        <end position="190"/>
    </location>
</feature>
<evidence type="ECO:0000313" key="3">
    <source>
        <dbReference type="EMBL" id="MBW0470033.1"/>
    </source>
</evidence>
<dbReference type="OrthoDB" id="2516665at2759"/>
<keyword evidence="4" id="KW-1185">Reference proteome</keyword>
<dbReference type="InterPro" id="IPR050951">
    <property type="entry name" value="Retrovirus_Pol_polyprotein"/>
</dbReference>
<accession>A0A9Q3GJQ5</accession>
<feature type="compositionally biased region" description="Basic and acidic residues" evidence="1">
    <location>
        <begin position="65"/>
        <end position="79"/>
    </location>
</feature>